<evidence type="ECO:0000313" key="2">
    <source>
        <dbReference type="EMBL" id="EKR98954.1"/>
    </source>
</evidence>
<dbReference type="SUPFAM" id="SSF51735">
    <property type="entry name" value="NAD(P)-binding Rossmann-fold domains"/>
    <property type="match status" value="1"/>
</dbReference>
<dbReference type="InterPro" id="IPR050177">
    <property type="entry name" value="Lipid_A_modif_metabolic_enz"/>
</dbReference>
<evidence type="ECO:0000259" key="1">
    <source>
        <dbReference type="Pfam" id="PF01370"/>
    </source>
</evidence>
<organism evidence="2 3">
    <name type="scientific">Leptospira mayottensis 200901122</name>
    <dbReference type="NCBI Taxonomy" id="1193010"/>
    <lineage>
        <taxon>Bacteria</taxon>
        <taxon>Pseudomonadati</taxon>
        <taxon>Spirochaetota</taxon>
        <taxon>Spirochaetia</taxon>
        <taxon>Leptospirales</taxon>
        <taxon>Leptospiraceae</taxon>
        <taxon>Leptospira</taxon>
    </lineage>
</organism>
<dbReference type="Pfam" id="PF01370">
    <property type="entry name" value="Epimerase"/>
    <property type="match status" value="1"/>
</dbReference>
<proteinExistence type="predicted"/>
<reference evidence="2 3" key="1">
    <citation type="journal article" date="2014" name="Int. J. Syst. Evol. Microbiol.">
        <title>Leptospira mayottensis sp. nov., a pathogenic species of the genus Leptospira isolated from humans.</title>
        <authorList>
            <person name="Bourhy P."/>
            <person name="Collet L."/>
            <person name="Brisse S."/>
            <person name="Picardeau M."/>
        </authorList>
    </citation>
    <scope>NUCLEOTIDE SEQUENCE [LARGE SCALE GENOMIC DNA]</scope>
    <source>
        <strain evidence="2 3">200901122</strain>
    </source>
</reference>
<dbReference type="Proteomes" id="UP000001343">
    <property type="component" value="Unassembled WGS sequence"/>
</dbReference>
<dbReference type="CDD" id="cd05256">
    <property type="entry name" value="UDP_AE_SDR_e"/>
    <property type="match status" value="1"/>
</dbReference>
<dbReference type="AlphaFoldDB" id="A0AA87SY55"/>
<protein>
    <submittedName>
        <fullName evidence="2">3-beta hydroxysteroid dehydrogenase/isomerase family protein</fullName>
    </submittedName>
</protein>
<dbReference type="PANTHER" id="PTHR43245:SF13">
    <property type="entry name" value="UDP-D-APIOSE_UDP-D-XYLOSE SYNTHASE 2"/>
    <property type="match status" value="1"/>
</dbReference>
<dbReference type="PANTHER" id="PTHR43245">
    <property type="entry name" value="BIFUNCTIONAL POLYMYXIN RESISTANCE PROTEIN ARNA"/>
    <property type="match status" value="1"/>
</dbReference>
<name>A0AA87SY55_9LEPT</name>
<dbReference type="InterPro" id="IPR036291">
    <property type="entry name" value="NAD(P)-bd_dom_sf"/>
</dbReference>
<dbReference type="EMBL" id="AKWM02000063">
    <property type="protein sequence ID" value="EKR98954.1"/>
    <property type="molecule type" value="Genomic_DNA"/>
</dbReference>
<sequence>MKALVTGGAGFIGSHLVDLLLENKFEVTVLDNFSTGRAFNLDHVKGNIDLVECDLSIQGEWIKKFQSVDCVFHFAALADIVPSIQNPEGYFQSNVTGTLNVLQASRHYDVKRFVYAASSSCYGIPELYPTPETSLIQPQYPYALTKRMGEELVMHWTQVYKFPALSLRFFNVYGPRSRTSGTYGAVFGVFLAQKLAGKPYTVVGDGRQTRDFTYVRDVVEAVFAAAQSDRVGEIYNVGSGATISVNRIVELLKGEVTYIPKRPGEPDSTFADITKIKKDLKWSPKISIEAGIAELIKNIDYWREAPVWTPDKIEKATSDWFKYLGGTNS</sequence>
<feature type="domain" description="NAD-dependent epimerase/dehydratase" evidence="1">
    <location>
        <begin position="3"/>
        <end position="238"/>
    </location>
</feature>
<evidence type="ECO:0000313" key="3">
    <source>
        <dbReference type="Proteomes" id="UP000001343"/>
    </source>
</evidence>
<dbReference type="Gene3D" id="3.90.25.10">
    <property type="entry name" value="UDP-galactose 4-epimerase, domain 1"/>
    <property type="match status" value="1"/>
</dbReference>
<accession>A0AA87SY55</accession>
<gene>
    <name evidence="2" type="ORF">LEP1GSC125_2096</name>
</gene>
<dbReference type="InterPro" id="IPR001509">
    <property type="entry name" value="Epimerase_deHydtase"/>
</dbReference>
<dbReference type="RefSeq" id="WP_002764171.1">
    <property type="nucleotide sequence ID" value="NZ_AKWM02000063.1"/>
</dbReference>
<dbReference type="Gene3D" id="3.40.50.720">
    <property type="entry name" value="NAD(P)-binding Rossmann-like Domain"/>
    <property type="match status" value="1"/>
</dbReference>
<comment type="caution">
    <text evidence="2">The sequence shown here is derived from an EMBL/GenBank/DDBJ whole genome shotgun (WGS) entry which is preliminary data.</text>
</comment>